<dbReference type="GO" id="GO:0030313">
    <property type="term" value="C:cell envelope"/>
    <property type="evidence" value="ECO:0007669"/>
    <property type="project" value="UniProtKB-SubCell"/>
</dbReference>
<dbReference type="InterPro" id="IPR006129">
    <property type="entry name" value="AdhesinB"/>
</dbReference>
<evidence type="ECO:0000256" key="5">
    <source>
        <dbReference type="RuleBase" id="RU003512"/>
    </source>
</evidence>
<dbReference type="STRING" id="525245.HMPREF0044_0140"/>
<dbReference type="GO" id="GO:0030001">
    <property type="term" value="P:metal ion transport"/>
    <property type="evidence" value="ECO:0007669"/>
    <property type="project" value="InterPro"/>
</dbReference>
<dbReference type="PRINTS" id="PR00690">
    <property type="entry name" value="ADHESNFAMILY"/>
</dbReference>
<evidence type="ECO:0000256" key="1">
    <source>
        <dbReference type="ARBA" id="ARBA00004196"/>
    </source>
</evidence>
<dbReference type="RefSeq" id="WP_006547137.1">
    <property type="nucleotide sequence ID" value="NZ_DS999545.1"/>
</dbReference>
<feature type="signal peptide" evidence="6">
    <location>
        <begin position="1"/>
        <end position="27"/>
    </location>
</feature>
<gene>
    <name evidence="7" type="ORF">HMPREF0044_0140</name>
</gene>
<feature type="chain" id="PRO_5039469271" evidence="6">
    <location>
        <begin position="28"/>
        <end position="311"/>
    </location>
</feature>
<protein>
    <submittedName>
        <fullName evidence="7">ABC transporter, substrate-binding protein</fullName>
    </submittedName>
</protein>
<dbReference type="PANTHER" id="PTHR42953">
    <property type="entry name" value="HIGH-AFFINITY ZINC UPTAKE SYSTEM PROTEIN ZNUA-RELATED"/>
    <property type="match status" value="1"/>
</dbReference>
<reference evidence="7 8" key="1">
    <citation type="submission" date="2009-01" db="EMBL/GenBank/DDBJ databases">
        <authorList>
            <person name="Qin X."/>
            <person name="Bachman B."/>
            <person name="Battles P."/>
            <person name="Bell A."/>
            <person name="Bess C."/>
            <person name="Bickham C."/>
            <person name="Chaboub L."/>
            <person name="Chen D."/>
            <person name="Coyle M."/>
            <person name="Deiros D.R."/>
            <person name="Dinh H."/>
            <person name="Forbes L."/>
            <person name="Fowler G."/>
            <person name="Francisco L."/>
            <person name="Fu Q."/>
            <person name="Gubbala S."/>
            <person name="Hale W."/>
            <person name="Han Y."/>
            <person name="Hemphill L."/>
            <person name="Highlander S.K."/>
            <person name="Hirani K."/>
            <person name="Hogues M."/>
            <person name="Jackson L."/>
            <person name="Jakkamsetti A."/>
            <person name="Javaid M."/>
            <person name="Jiang H."/>
            <person name="Korchina V."/>
            <person name="Kovar C."/>
            <person name="Lara F."/>
            <person name="Lee S."/>
            <person name="Mata R."/>
            <person name="Mathew T."/>
            <person name="Moen C."/>
            <person name="Morales K."/>
            <person name="Munidasa M."/>
            <person name="Nazareth L."/>
            <person name="Ngo R."/>
            <person name="Nguyen L."/>
            <person name="Okwuonu G."/>
            <person name="Ongeri F."/>
            <person name="Patil S."/>
            <person name="Petrosino J."/>
            <person name="Pham C."/>
            <person name="Pham P."/>
            <person name="Pu L.-L."/>
            <person name="Puazo M."/>
            <person name="Raj R."/>
            <person name="Reid J."/>
            <person name="Rouhana J."/>
            <person name="Saada N."/>
            <person name="Shang Y."/>
            <person name="Simmons D."/>
            <person name="Thornton R."/>
            <person name="Warren J."/>
            <person name="Weissenberger G."/>
            <person name="Zhang J."/>
            <person name="Zhang L."/>
            <person name="Zhou C."/>
            <person name="Zhu D."/>
            <person name="Muzny D."/>
            <person name="Worley K."/>
            <person name="Gibbs R."/>
        </authorList>
    </citation>
    <scope>NUCLEOTIDE SEQUENCE [LARGE SCALE GENOMIC DNA]</scope>
    <source>
        <strain evidence="7 8">DSM 15436</strain>
    </source>
</reference>
<comment type="subcellular location">
    <subcellularLocation>
        <location evidence="1">Cell envelope</location>
    </subcellularLocation>
</comment>
<keyword evidence="2 5" id="KW-0813">Transport</keyword>
<evidence type="ECO:0000256" key="4">
    <source>
        <dbReference type="ARBA" id="ARBA00022729"/>
    </source>
</evidence>
<comment type="caution">
    <text evidence="7">The sequence shown here is derived from an EMBL/GenBank/DDBJ whole genome shotgun (WGS) entry which is preliminary data.</text>
</comment>
<dbReference type="SUPFAM" id="SSF53807">
    <property type="entry name" value="Helical backbone' metal receptor"/>
    <property type="match status" value="1"/>
</dbReference>
<dbReference type="InterPro" id="IPR006127">
    <property type="entry name" value="ZnuA-like"/>
</dbReference>
<dbReference type="InterPro" id="IPR006128">
    <property type="entry name" value="Lipoprotein_PsaA-like"/>
</dbReference>
<dbReference type="Gene3D" id="3.40.50.1980">
    <property type="entry name" value="Nitrogenase molybdenum iron protein domain"/>
    <property type="match status" value="2"/>
</dbReference>
<evidence type="ECO:0000256" key="3">
    <source>
        <dbReference type="ARBA" id="ARBA00022723"/>
    </source>
</evidence>
<dbReference type="CDD" id="cd01137">
    <property type="entry name" value="PsaA"/>
    <property type="match status" value="1"/>
</dbReference>
<keyword evidence="3" id="KW-0479">Metal-binding</keyword>
<dbReference type="Pfam" id="PF01297">
    <property type="entry name" value="ZnuA"/>
    <property type="match status" value="1"/>
</dbReference>
<keyword evidence="8" id="KW-1185">Reference proteome</keyword>
<dbReference type="PANTHER" id="PTHR42953:SF1">
    <property type="entry name" value="METAL-BINDING PROTEIN HI_0362-RELATED"/>
    <property type="match status" value="1"/>
</dbReference>
<sequence length="311" mass="33684">MIVGMQNKKMTLTLTVLAMTSALSLSACGNSTSTQAENEKPRVLTTFTVLADMAQNVAGEHLEVESITEPDAEIHDYQPTPADIKKAEDVDLILNNGMGLERWFEKFVANTNAKTAVLTEGITPIPIAEGEYEGKPNPHAWMSPTAAQTYVDNIVKAFVELDPENKADYEKNGADYKAKLADVDAKLKESINSIPENQRALVSCEGAFSYLARDTGLTEKYLWGVNAEGALTPKRVAEVEDFVKTNKVPAVFCESTVGDKMQPIVESTGVPFGGELYVDSLTGPDGEAPTFLELLQFDAERIAAGLTGKTK</sequence>
<dbReference type="GO" id="GO:0046872">
    <property type="term" value="F:metal ion binding"/>
    <property type="evidence" value="ECO:0007669"/>
    <property type="project" value="UniProtKB-KW"/>
</dbReference>
<dbReference type="Proteomes" id="UP000010301">
    <property type="component" value="Unassembled WGS sequence"/>
</dbReference>
<dbReference type="InterPro" id="IPR050492">
    <property type="entry name" value="Bact_metal-bind_prot9"/>
</dbReference>
<evidence type="ECO:0000313" key="7">
    <source>
        <dbReference type="EMBL" id="EEH64403.1"/>
    </source>
</evidence>
<evidence type="ECO:0000256" key="6">
    <source>
        <dbReference type="SAM" id="SignalP"/>
    </source>
</evidence>
<dbReference type="PRINTS" id="PR00691">
    <property type="entry name" value="ADHESINB"/>
</dbReference>
<name>C0VYA0_9ACTO</name>
<dbReference type="GO" id="GO:0007155">
    <property type="term" value="P:cell adhesion"/>
    <property type="evidence" value="ECO:0007669"/>
    <property type="project" value="InterPro"/>
</dbReference>
<accession>C0VYA0</accession>
<evidence type="ECO:0000256" key="2">
    <source>
        <dbReference type="ARBA" id="ARBA00022448"/>
    </source>
</evidence>
<dbReference type="EMBL" id="ACFG01000004">
    <property type="protein sequence ID" value="EEH64403.1"/>
    <property type="molecule type" value="Genomic_DNA"/>
</dbReference>
<dbReference type="eggNOG" id="COG0803">
    <property type="taxonomic scope" value="Bacteria"/>
</dbReference>
<dbReference type="HOGENOM" id="CLU_016838_1_1_11"/>
<dbReference type="AlphaFoldDB" id="C0VYA0"/>
<proteinExistence type="inferred from homology"/>
<evidence type="ECO:0000313" key="8">
    <source>
        <dbReference type="Proteomes" id="UP000010301"/>
    </source>
</evidence>
<comment type="similarity">
    <text evidence="5">Belongs to the bacterial solute-binding protein 9 family.</text>
</comment>
<keyword evidence="4 6" id="KW-0732">Signal</keyword>
<organism evidence="7 8">
    <name type="scientific">Gleimia coleocanis DSM 15436</name>
    <dbReference type="NCBI Taxonomy" id="525245"/>
    <lineage>
        <taxon>Bacteria</taxon>
        <taxon>Bacillati</taxon>
        <taxon>Actinomycetota</taxon>
        <taxon>Actinomycetes</taxon>
        <taxon>Actinomycetales</taxon>
        <taxon>Actinomycetaceae</taxon>
        <taxon>Gleimia</taxon>
    </lineage>
</organism>